<dbReference type="Pfam" id="PF13407">
    <property type="entry name" value="Peripla_BP_4"/>
    <property type="match status" value="1"/>
</dbReference>
<organism evidence="6 7">
    <name type="scientific">Shinella granuli</name>
    <dbReference type="NCBI Taxonomy" id="323621"/>
    <lineage>
        <taxon>Bacteria</taxon>
        <taxon>Pseudomonadati</taxon>
        <taxon>Pseudomonadota</taxon>
        <taxon>Alphaproteobacteria</taxon>
        <taxon>Hyphomicrobiales</taxon>
        <taxon>Rhizobiaceae</taxon>
        <taxon>Shinella</taxon>
    </lineage>
</organism>
<keyword evidence="1" id="KW-0805">Transcription regulation</keyword>
<keyword evidence="7" id="KW-1185">Reference proteome</keyword>
<dbReference type="GO" id="GO:0003700">
    <property type="term" value="F:DNA-binding transcription factor activity"/>
    <property type="evidence" value="ECO:0007669"/>
    <property type="project" value="TreeGrafter"/>
</dbReference>
<dbReference type="SUPFAM" id="SSF47413">
    <property type="entry name" value="lambda repressor-like DNA-binding domains"/>
    <property type="match status" value="1"/>
</dbReference>
<feature type="domain" description="HTH cro/C1-type" evidence="5">
    <location>
        <begin position="6"/>
        <end position="49"/>
    </location>
</feature>
<evidence type="ECO:0000256" key="2">
    <source>
        <dbReference type="ARBA" id="ARBA00023125"/>
    </source>
</evidence>
<dbReference type="Proteomes" id="UP000295351">
    <property type="component" value="Unassembled WGS sequence"/>
</dbReference>
<dbReference type="EMBL" id="SLVX01000001">
    <property type="protein sequence ID" value="TCN48282.1"/>
    <property type="molecule type" value="Genomic_DNA"/>
</dbReference>
<gene>
    <name evidence="6" type="ORF">EV665_10114</name>
</gene>
<keyword evidence="3" id="KW-0804">Transcription</keyword>
<evidence type="ECO:0000256" key="1">
    <source>
        <dbReference type="ARBA" id="ARBA00023015"/>
    </source>
</evidence>
<evidence type="ECO:0000313" key="6">
    <source>
        <dbReference type="EMBL" id="TCN48282.1"/>
    </source>
</evidence>
<reference evidence="6 7" key="1">
    <citation type="submission" date="2019-03" db="EMBL/GenBank/DDBJ databases">
        <title>Genomic Encyclopedia of Type Strains, Phase IV (KMG-IV): sequencing the most valuable type-strain genomes for metagenomic binning, comparative biology and taxonomic classification.</title>
        <authorList>
            <person name="Goeker M."/>
        </authorList>
    </citation>
    <scope>NUCLEOTIDE SEQUENCE [LARGE SCALE GENOMIC DNA]</scope>
    <source>
        <strain evidence="6 7">DSM 18401</strain>
    </source>
</reference>
<comment type="caution">
    <text evidence="6">The sequence shown here is derived from an EMBL/GenBank/DDBJ whole genome shotgun (WGS) entry which is preliminary data.</text>
</comment>
<dbReference type="CDD" id="cd06307">
    <property type="entry name" value="PBP1_sugar_binding"/>
    <property type="match status" value="1"/>
</dbReference>
<dbReference type="InterPro" id="IPR000843">
    <property type="entry name" value="HTH_LacI"/>
</dbReference>
<dbReference type="CDD" id="cd01392">
    <property type="entry name" value="HTH_LacI"/>
    <property type="match status" value="1"/>
</dbReference>
<proteinExistence type="predicted"/>
<name>A0A4R2D5N2_SHIGR</name>
<sequence>MASRPTITDLAKAAGVSVATVDRVLNGRHKVREETARRVYDAANTIGYHAIGLIRQRVFEDLPQYRLGFSFQRPGQAFYQNFAREIEIACNACTTARIVPQVDFINAQTPAAMTDMLRQLSARNQALAVVAPDYPATTTMVEDLRNRGIPLFCLLSDFAMDVRQGYIGLNNMKVGRTAAWMIARSARRPGKVAIFVGSHRFHGHELREMGFRSFFREKGQDFEVLDTLVNLDTSEITHEATANLLAQHPDLVGLYVAGGGMEGAISAIREEGYGGKIQLIVNELTPESKAGLADDVVTMAISTPLPALCRELVALMVTAIEKGEAAVPGQTFLPFDIFLPENI</sequence>
<evidence type="ECO:0000259" key="4">
    <source>
        <dbReference type="PROSITE" id="PS50932"/>
    </source>
</evidence>
<dbReference type="InterPro" id="IPR025997">
    <property type="entry name" value="SBP_2_dom"/>
</dbReference>
<dbReference type="Gene3D" id="1.10.260.40">
    <property type="entry name" value="lambda repressor-like DNA-binding domains"/>
    <property type="match status" value="1"/>
</dbReference>
<feature type="domain" description="HTH lacI-type" evidence="4">
    <location>
        <begin position="5"/>
        <end position="59"/>
    </location>
</feature>
<dbReference type="InterPro" id="IPR001387">
    <property type="entry name" value="Cro/C1-type_HTH"/>
</dbReference>
<dbReference type="PRINTS" id="PR00036">
    <property type="entry name" value="HTHLACI"/>
</dbReference>
<dbReference type="RefSeq" id="WP_133032653.1">
    <property type="nucleotide sequence ID" value="NZ_BAABEI010000012.1"/>
</dbReference>
<dbReference type="PROSITE" id="PS50932">
    <property type="entry name" value="HTH_LACI_2"/>
    <property type="match status" value="1"/>
</dbReference>
<evidence type="ECO:0000313" key="7">
    <source>
        <dbReference type="Proteomes" id="UP000295351"/>
    </source>
</evidence>
<dbReference type="Pfam" id="PF00356">
    <property type="entry name" value="LacI"/>
    <property type="match status" value="1"/>
</dbReference>
<dbReference type="GO" id="GO:0000976">
    <property type="term" value="F:transcription cis-regulatory region binding"/>
    <property type="evidence" value="ECO:0007669"/>
    <property type="project" value="TreeGrafter"/>
</dbReference>
<evidence type="ECO:0000259" key="5">
    <source>
        <dbReference type="PROSITE" id="PS50943"/>
    </source>
</evidence>
<keyword evidence="2" id="KW-0238">DNA-binding</keyword>
<evidence type="ECO:0000256" key="3">
    <source>
        <dbReference type="ARBA" id="ARBA00023163"/>
    </source>
</evidence>
<accession>A0A4R2D5N2</accession>
<dbReference type="PANTHER" id="PTHR30146">
    <property type="entry name" value="LACI-RELATED TRANSCRIPTIONAL REPRESSOR"/>
    <property type="match status" value="1"/>
</dbReference>
<dbReference type="InterPro" id="IPR010982">
    <property type="entry name" value="Lambda_DNA-bd_dom_sf"/>
</dbReference>
<dbReference type="PROSITE" id="PS50943">
    <property type="entry name" value="HTH_CROC1"/>
    <property type="match status" value="1"/>
</dbReference>
<protein>
    <submittedName>
        <fullName evidence="6">LacI family transcriptional regulator</fullName>
    </submittedName>
</protein>
<dbReference type="PANTHER" id="PTHR30146:SF152">
    <property type="entry name" value="TRANSCRIPTIONAL REGULATORY PROTEIN"/>
    <property type="match status" value="1"/>
</dbReference>
<dbReference type="InterPro" id="IPR028082">
    <property type="entry name" value="Peripla_BP_I"/>
</dbReference>
<dbReference type="PROSITE" id="PS00356">
    <property type="entry name" value="HTH_LACI_1"/>
    <property type="match status" value="1"/>
</dbReference>
<dbReference type="AlphaFoldDB" id="A0A4R2D5N2"/>
<dbReference type="SMART" id="SM00354">
    <property type="entry name" value="HTH_LACI"/>
    <property type="match status" value="1"/>
</dbReference>
<dbReference type="SUPFAM" id="SSF53822">
    <property type="entry name" value="Periplasmic binding protein-like I"/>
    <property type="match status" value="1"/>
</dbReference>
<dbReference type="Gene3D" id="3.40.50.2300">
    <property type="match status" value="2"/>
</dbReference>